<dbReference type="Proteomes" id="UP000521943">
    <property type="component" value="Unassembled WGS sequence"/>
</dbReference>
<sequence>MAHGRKHSHPSSAPVNNPHPPRRISLTPNPNHMDENIPLPPLFPSASSSEALDSNSSTSTENPTNMSQQLPFNSSPSPDPSQQGGTMGGSQHGASGSKVAGPTINIVYPGGQHPSLASNSASGPISGPLPPLPPPPLAQDQVQKPPILPAHQPGLQALFYLNTVSGGRFLPIVYGIEHITESMSDPQCQELRNAGVHLAIAFLSEDNPAMTPRPATWFSMYLLEDLSSQQELMILQHPTFSTNWTSVLKLSASLVIGRAWLVALRPPPMTITSFFSGLSCSFDTGFVGPTLVISALFPTSPAGILRCLCIAPKPLALAVVEVAVPAMVLAETALVGTVDLSMKMIIEYLPQFLSDKHNLGIIKKGEMKRVE</sequence>
<proteinExistence type="predicted"/>
<dbReference type="EMBL" id="JACGCI010000179">
    <property type="protein sequence ID" value="KAF6742604.1"/>
    <property type="molecule type" value="Genomic_DNA"/>
</dbReference>
<feature type="region of interest" description="Disordered" evidence="1">
    <location>
        <begin position="1"/>
        <end position="137"/>
    </location>
</feature>
<organism evidence="2 3">
    <name type="scientific">Ephemerocybe angulata</name>
    <dbReference type="NCBI Taxonomy" id="980116"/>
    <lineage>
        <taxon>Eukaryota</taxon>
        <taxon>Fungi</taxon>
        <taxon>Dikarya</taxon>
        <taxon>Basidiomycota</taxon>
        <taxon>Agaricomycotina</taxon>
        <taxon>Agaricomycetes</taxon>
        <taxon>Agaricomycetidae</taxon>
        <taxon>Agaricales</taxon>
        <taxon>Agaricineae</taxon>
        <taxon>Psathyrellaceae</taxon>
        <taxon>Ephemerocybe</taxon>
    </lineage>
</organism>
<feature type="compositionally biased region" description="Pro residues" evidence="1">
    <location>
        <begin position="127"/>
        <end position="137"/>
    </location>
</feature>
<protein>
    <submittedName>
        <fullName evidence="2">Uncharacterized protein</fullName>
    </submittedName>
</protein>
<evidence type="ECO:0000313" key="2">
    <source>
        <dbReference type="EMBL" id="KAF6742604.1"/>
    </source>
</evidence>
<evidence type="ECO:0000256" key="1">
    <source>
        <dbReference type="SAM" id="MobiDB-lite"/>
    </source>
</evidence>
<feature type="compositionally biased region" description="Low complexity" evidence="1">
    <location>
        <begin position="44"/>
        <end position="76"/>
    </location>
</feature>
<keyword evidence="3" id="KW-1185">Reference proteome</keyword>
<gene>
    <name evidence="2" type="ORF">DFP72DRAFT_860317</name>
</gene>
<name>A0A8H6H8Z2_9AGAR</name>
<comment type="caution">
    <text evidence="2">The sequence shown here is derived from an EMBL/GenBank/DDBJ whole genome shotgun (WGS) entry which is preliminary data.</text>
</comment>
<reference evidence="2 3" key="1">
    <citation type="submission" date="2020-07" db="EMBL/GenBank/DDBJ databases">
        <title>Comparative genomics of pyrophilous fungi reveals a link between fire events and developmental genes.</title>
        <authorList>
            <consortium name="DOE Joint Genome Institute"/>
            <person name="Steindorff A.S."/>
            <person name="Carver A."/>
            <person name="Calhoun S."/>
            <person name="Stillman K."/>
            <person name="Liu H."/>
            <person name="Lipzen A."/>
            <person name="Pangilinan J."/>
            <person name="Labutti K."/>
            <person name="Bruns T.D."/>
            <person name="Grigoriev I.V."/>
        </authorList>
    </citation>
    <scope>NUCLEOTIDE SEQUENCE [LARGE SCALE GENOMIC DNA]</scope>
    <source>
        <strain evidence="2 3">CBS 144469</strain>
    </source>
</reference>
<evidence type="ECO:0000313" key="3">
    <source>
        <dbReference type="Proteomes" id="UP000521943"/>
    </source>
</evidence>
<accession>A0A8H6H8Z2</accession>
<dbReference type="AlphaFoldDB" id="A0A8H6H8Z2"/>